<keyword evidence="2" id="KW-0479">Metal-binding</keyword>
<dbReference type="PANTHER" id="PTHR35201">
    <property type="entry name" value="TERPENE SYNTHASE"/>
    <property type="match status" value="1"/>
</dbReference>
<dbReference type="Proteomes" id="UP001596413">
    <property type="component" value="Unassembled WGS sequence"/>
</dbReference>
<protein>
    <recommendedName>
        <fullName evidence="2">Terpene synthase</fullName>
        <ecNumber evidence="2">4.2.3.-</ecNumber>
    </recommendedName>
</protein>
<proteinExistence type="inferred from homology"/>
<dbReference type="SFLD" id="SFLDG01020">
    <property type="entry name" value="Terpene_Cyclase_Like_2"/>
    <property type="match status" value="1"/>
</dbReference>
<evidence type="ECO:0000256" key="1">
    <source>
        <dbReference type="ARBA" id="ARBA00023239"/>
    </source>
</evidence>
<gene>
    <name evidence="3" type="ORF">ACFQLX_17660</name>
</gene>
<evidence type="ECO:0000313" key="4">
    <source>
        <dbReference type="Proteomes" id="UP001596413"/>
    </source>
</evidence>
<comment type="caution">
    <text evidence="3">The sequence shown here is derived from an EMBL/GenBank/DDBJ whole genome shotgun (WGS) entry which is preliminary data.</text>
</comment>
<comment type="similarity">
    <text evidence="2">Belongs to the terpene synthase family.</text>
</comment>
<evidence type="ECO:0000256" key="2">
    <source>
        <dbReference type="RuleBase" id="RU366034"/>
    </source>
</evidence>
<accession>A0ABW2GKF9</accession>
<dbReference type="SUPFAM" id="SSF48576">
    <property type="entry name" value="Terpenoid synthases"/>
    <property type="match status" value="1"/>
</dbReference>
<name>A0ABW2GKF9_9ACTN</name>
<sequence>MTITHDFPAVTQIPALWCPIDLRLHPEAEGADDRLFTWARKFDLIRSDAAADRFYQAGYGYFCAATYPRAQRLDLMSEWNAYNWILDDLLDEGHKDATHEDRIRICREVLAQMPVNLRAPRPTSPLTAAVADLWERSAPPMSVAWRKRYVAHYADWVGQSMLQHLPSEPEDAASLYTHLRRRRIHSGCELSFDLIETGNLSEVPEEVTQVDAYEAVRASASDAICWTNDVYSIRKETARGDHDHLVPFLRERQETDWDGALDAAAGMIETATRDYQSACRDLRALRPLFTMSDEEWSRVEDSMSDLGLWIAGSLHWHRWSPRYSVVETTPDGSTPSYIEWHVA</sequence>
<reference evidence="4" key="1">
    <citation type="journal article" date="2019" name="Int. J. Syst. Evol. Microbiol.">
        <title>The Global Catalogue of Microorganisms (GCM) 10K type strain sequencing project: providing services to taxonomists for standard genome sequencing and annotation.</title>
        <authorList>
            <consortium name="The Broad Institute Genomics Platform"/>
            <consortium name="The Broad Institute Genome Sequencing Center for Infectious Disease"/>
            <person name="Wu L."/>
            <person name="Ma J."/>
        </authorList>
    </citation>
    <scope>NUCLEOTIDE SEQUENCE [LARGE SCALE GENOMIC DNA]</scope>
    <source>
        <strain evidence="4">CGMCC 1.13681</strain>
    </source>
</reference>
<dbReference type="InterPro" id="IPR008949">
    <property type="entry name" value="Isoprenoid_synthase_dom_sf"/>
</dbReference>
<keyword evidence="4" id="KW-1185">Reference proteome</keyword>
<organism evidence="3 4">
    <name type="scientific">Streptomyces polyrhachis</name>
    <dbReference type="NCBI Taxonomy" id="1282885"/>
    <lineage>
        <taxon>Bacteria</taxon>
        <taxon>Bacillati</taxon>
        <taxon>Actinomycetota</taxon>
        <taxon>Actinomycetes</taxon>
        <taxon>Kitasatosporales</taxon>
        <taxon>Streptomycetaceae</taxon>
        <taxon>Streptomyces</taxon>
    </lineage>
</organism>
<keyword evidence="1 2" id="KW-0456">Lyase</keyword>
<dbReference type="SFLD" id="SFLDS00005">
    <property type="entry name" value="Isoprenoid_Synthase_Type_I"/>
    <property type="match status" value="1"/>
</dbReference>
<dbReference type="EMBL" id="JBHSZO010000027">
    <property type="protein sequence ID" value="MFC7219975.1"/>
    <property type="molecule type" value="Genomic_DNA"/>
</dbReference>
<evidence type="ECO:0000313" key="3">
    <source>
        <dbReference type="EMBL" id="MFC7219975.1"/>
    </source>
</evidence>
<dbReference type="RefSeq" id="WP_386416275.1">
    <property type="nucleotide sequence ID" value="NZ_JBHSZO010000027.1"/>
</dbReference>
<dbReference type="EC" id="4.2.3.-" evidence="2"/>
<dbReference type="Pfam" id="PF19086">
    <property type="entry name" value="Terpene_syn_C_2"/>
    <property type="match status" value="1"/>
</dbReference>
<dbReference type="InterPro" id="IPR034686">
    <property type="entry name" value="Terpene_cyclase-like_2"/>
</dbReference>
<keyword evidence="2" id="KW-0460">Magnesium</keyword>
<comment type="cofactor">
    <cofactor evidence="2">
        <name>Mg(2+)</name>
        <dbReference type="ChEBI" id="CHEBI:18420"/>
    </cofactor>
</comment>
<dbReference type="Gene3D" id="1.10.600.10">
    <property type="entry name" value="Farnesyl Diphosphate Synthase"/>
    <property type="match status" value="1"/>
</dbReference>
<dbReference type="PANTHER" id="PTHR35201:SF4">
    <property type="entry name" value="BETA-PINACENE SYNTHASE-RELATED"/>
    <property type="match status" value="1"/>
</dbReference>